<evidence type="ECO:0000256" key="1">
    <source>
        <dbReference type="ARBA" id="ARBA00022448"/>
    </source>
</evidence>
<dbReference type="GO" id="GO:0140359">
    <property type="term" value="F:ABC-type transporter activity"/>
    <property type="evidence" value="ECO:0007669"/>
    <property type="project" value="InterPro"/>
</dbReference>
<dbReference type="InterPro" id="IPR043926">
    <property type="entry name" value="ABCG_dom"/>
</dbReference>
<name>A0A370C6Y8_ASPNG</name>
<protein>
    <recommendedName>
        <fullName evidence="4">ABC transporter family G domain-containing protein</fullName>
    </recommendedName>
</protein>
<keyword evidence="1" id="KW-0813">Transport</keyword>
<feature type="domain" description="ABC transporter family G" evidence="4">
    <location>
        <begin position="142"/>
        <end position="312"/>
    </location>
</feature>
<dbReference type="PANTHER" id="PTHR19241">
    <property type="entry name" value="ATP-BINDING CASSETTE TRANSPORTER"/>
    <property type="match status" value="1"/>
</dbReference>
<keyword evidence="2 3" id="KW-0472">Membrane</keyword>
<dbReference type="VEuPathDB" id="FungiDB:M747DRAFT_349010"/>
<evidence type="ECO:0000256" key="3">
    <source>
        <dbReference type="SAM" id="Phobius"/>
    </source>
</evidence>
<evidence type="ECO:0000313" key="6">
    <source>
        <dbReference type="Proteomes" id="UP000253845"/>
    </source>
</evidence>
<feature type="transmembrane region" description="Helical" evidence="3">
    <location>
        <begin position="290"/>
        <end position="308"/>
    </location>
</feature>
<gene>
    <name evidence="5" type="ORF">M747DRAFT_349010</name>
</gene>
<organism evidence="5 6">
    <name type="scientific">Aspergillus niger ATCC 13496</name>
    <dbReference type="NCBI Taxonomy" id="1353008"/>
    <lineage>
        <taxon>Eukaryota</taxon>
        <taxon>Fungi</taxon>
        <taxon>Dikarya</taxon>
        <taxon>Ascomycota</taxon>
        <taxon>Pezizomycotina</taxon>
        <taxon>Eurotiomycetes</taxon>
        <taxon>Eurotiomycetidae</taxon>
        <taxon>Eurotiales</taxon>
        <taxon>Aspergillaceae</taxon>
        <taxon>Aspergillus</taxon>
        <taxon>Aspergillus subgen. Circumdati</taxon>
    </lineage>
</organism>
<dbReference type="Pfam" id="PF19055">
    <property type="entry name" value="ABC2_membrane_7"/>
    <property type="match status" value="1"/>
</dbReference>
<dbReference type="Proteomes" id="UP000253845">
    <property type="component" value="Unassembled WGS sequence"/>
</dbReference>
<reference evidence="5 6" key="1">
    <citation type="submission" date="2018-07" db="EMBL/GenBank/DDBJ databases">
        <title>Section-level genome sequencing of Aspergillus section Nigri to investigate inter- and intra-species variation.</title>
        <authorList>
            <consortium name="DOE Joint Genome Institute"/>
            <person name="Vesth T.C."/>
            <person name="Nybo J.L."/>
            <person name="Theobald S."/>
            <person name="Frisvad J.C."/>
            <person name="Larsen T.O."/>
            <person name="Nielsen K.F."/>
            <person name="Hoof J.B."/>
            <person name="Brandl J."/>
            <person name="Salamov A."/>
            <person name="Riley R."/>
            <person name="Gladden J.M."/>
            <person name="Phatale P."/>
            <person name="Nielsen M.T."/>
            <person name="Lyhne E.K."/>
            <person name="Kogle M.E."/>
            <person name="Strasser K."/>
            <person name="McDonnell E."/>
            <person name="Barry K."/>
            <person name="Clum A."/>
            <person name="Chen C."/>
            <person name="Nolan M."/>
            <person name="Sandor L."/>
            <person name="Kuo A."/>
            <person name="Lipzen A."/>
            <person name="Hainaut M."/>
            <person name="Drula E."/>
            <person name="Tsang A."/>
            <person name="Magnuson J.K."/>
            <person name="Henrissat B."/>
            <person name="Wiebenga A."/>
            <person name="Simmons B.A."/>
            <person name="Makela M.R."/>
            <person name="De vries R.P."/>
            <person name="Grigoriev I.V."/>
            <person name="Mortensen U.H."/>
            <person name="Baker S.E."/>
            <person name="Andersen M.R."/>
        </authorList>
    </citation>
    <scope>NUCLEOTIDE SEQUENCE [LARGE SCALE GENOMIC DNA]</scope>
    <source>
        <strain evidence="5 6">ATCC 13496</strain>
    </source>
</reference>
<keyword evidence="3" id="KW-0812">Transmembrane</keyword>
<evidence type="ECO:0000256" key="2">
    <source>
        <dbReference type="ARBA" id="ARBA00023136"/>
    </source>
</evidence>
<dbReference type="AlphaFoldDB" id="A0A370C6Y8"/>
<sequence>MDESVEYRRKNDIYPNYTEPTAAYVIGQIFTSRPSGLWHLIDGDTGCHRRIWPFYTNVEGWDRGKELQFRIILCCYVQDVSMPLSHRDAVTNCTSHAGRKIRNLSNSLSSLEILIHSAHAEVVVLLVRRIAAEGTPVVCTIHPPSGVILDMFDHVLLLAPGGGTVYFGDTGEKSSEVVEYFGCYGAIIGSSINPAEFILSTVTSTNESSLDWPTIWRVSPEYQALGATNPQLKSTITSREINLIPSQPSESFSQTRYALSLWVQTITATKRNWVSVWRDGMYTSKMAKSLFVSIFIAFSFFHAGSTLQGLQNQMIALLLLSWIISTSCADLQDIWFRKWATFTARDECDGTLLVLSYSVGDEYLDTLDYLYGQRWSVCGLLLYELCVGLCGGYVREGSVKRWVEIGYV</sequence>
<evidence type="ECO:0000313" key="5">
    <source>
        <dbReference type="EMBL" id="RDH21950.1"/>
    </source>
</evidence>
<evidence type="ECO:0000259" key="4">
    <source>
        <dbReference type="Pfam" id="PF19055"/>
    </source>
</evidence>
<keyword evidence="3" id="KW-1133">Transmembrane helix</keyword>
<dbReference type="EMBL" id="KZ851909">
    <property type="protein sequence ID" value="RDH21950.1"/>
    <property type="molecule type" value="Genomic_DNA"/>
</dbReference>
<accession>A0A370C6Y8</accession>
<proteinExistence type="predicted"/>